<dbReference type="SUPFAM" id="SSF50494">
    <property type="entry name" value="Trypsin-like serine proteases"/>
    <property type="match status" value="1"/>
</dbReference>
<name>A0A1G2PG17_9BACT</name>
<evidence type="ECO:0000256" key="3">
    <source>
        <dbReference type="ARBA" id="ARBA00022801"/>
    </source>
</evidence>
<comment type="similarity">
    <text evidence="1">Belongs to the peptidase S1C family.</text>
</comment>
<dbReference type="PANTHER" id="PTHR43343:SF3">
    <property type="entry name" value="PROTEASE DO-LIKE 8, CHLOROPLASTIC"/>
    <property type="match status" value="1"/>
</dbReference>
<gene>
    <name evidence="4" type="ORF">A2828_01535</name>
</gene>
<accession>A0A1G2PG17</accession>
<evidence type="ECO:0000313" key="4">
    <source>
        <dbReference type="EMBL" id="OHA46571.1"/>
    </source>
</evidence>
<dbReference type="PANTHER" id="PTHR43343">
    <property type="entry name" value="PEPTIDASE S12"/>
    <property type="match status" value="1"/>
</dbReference>
<reference evidence="4 5" key="1">
    <citation type="journal article" date="2016" name="Nat. Commun.">
        <title>Thousands of microbial genomes shed light on interconnected biogeochemical processes in an aquifer system.</title>
        <authorList>
            <person name="Anantharaman K."/>
            <person name="Brown C.T."/>
            <person name="Hug L.A."/>
            <person name="Sharon I."/>
            <person name="Castelle C.J."/>
            <person name="Probst A.J."/>
            <person name="Thomas B.C."/>
            <person name="Singh A."/>
            <person name="Wilkins M.J."/>
            <person name="Karaoz U."/>
            <person name="Brodie E.L."/>
            <person name="Williams K.H."/>
            <person name="Hubbard S.S."/>
            <person name="Banfield J.F."/>
        </authorList>
    </citation>
    <scope>NUCLEOTIDE SEQUENCE [LARGE SCALE GENOMIC DNA]</scope>
</reference>
<evidence type="ECO:0000256" key="2">
    <source>
        <dbReference type="ARBA" id="ARBA00022670"/>
    </source>
</evidence>
<keyword evidence="2" id="KW-0645">Protease</keyword>
<protein>
    <recommendedName>
        <fullName evidence="6">Serine protease</fullName>
    </recommendedName>
</protein>
<keyword evidence="3" id="KW-0378">Hydrolase</keyword>
<evidence type="ECO:0000313" key="5">
    <source>
        <dbReference type="Proteomes" id="UP000178869"/>
    </source>
</evidence>
<dbReference type="InterPro" id="IPR051201">
    <property type="entry name" value="Chloro_Bact_Ser_Proteases"/>
</dbReference>
<proteinExistence type="inferred from homology"/>
<dbReference type="Proteomes" id="UP000178869">
    <property type="component" value="Unassembled WGS sequence"/>
</dbReference>
<organism evidence="4 5">
    <name type="scientific">Candidatus Terrybacteria bacterium RIFCSPHIGHO2_01_FULL_43_35</name>
    <dbReference type="NCBI Taxonomy" id="1802361"/>
    <lineage>
        <taxon>Bacteria</taxon>
        <taxon>Candidatus Terryibacteriota</taxon>
    </lineage>
</organism>
<dbReference type="GO" id="GO:0006508">
    <property type="term" value="P:proteolysis"/>
    <property type="evidence" value="ECO:0007669"/>
    <property type="project" value="UniProtKB-KW"/>
</dbReference>
<dbReference type="GO" id="GO:0008233">
    <property type="term" value="F:peptidase activity"/>
    <property type="evidence" value="ECO:0007669"/>
    <property type="project" value="UniProtKB-KW"/>
</dbReference>
<evidence type="ECO:0008006" key="6">
    <source>
        <dbReference type="Google" id="ProtNLM"/>
    </source>
</evidence>
<dbReference type="Gene3D" id="2.40.10.10">
    <property type="entry name" value="Trypsin-like serine proteases"/>
    <property type="match status" value="2"/>
</dbReference>
<sequence length="233" mass="25770">MSERKISEKIKEIRNSVVAIGFSPALNQITIIGSGFCISDDGKILTTAHIYTQTPPQSQAVLMAMAMVKQEANGLEHYTWLPLTFVKKVDNYDLALFQVNNYKETLLRPSELGNSDKVEVGQDVYFVGFPYAGQLINDGFGITLIVNRAMVSNIKQDGIDLAHARNWFIVDAISNPGNSGCPLFDVETNKVIGIMSIAFRTQSKVQPDLDIREPMHIAGAKPINLAKKLLDKE</sequence>
<dbReference type="Pfam" id="PF13365">
    <property type="entry name" value="Trypsin_2"/>
    <property type="match status" value="1"/>
</dbReference>
<evidence type="ECO:0000256" key="1">
    <source>
        <dbReference type="ARBA" id="ARBA00010541"/>
    </source>
</evidence>
<dbReference type="InterPro" id="IPR043504">
    <property type="entry name" value="Peptidase_S1_PA_chymotrypsin"/>
</dbReference>
<dbReference type="AlphaFoldDB" id="A0A1G2PG17"/>
<dbReference type="InterPro" id="IPR009003">
    <property type="entry name" value="Peptidase_S1_PA"/>
</dbReference>
<dbReference type="EMBL" id="MHSR01000013">
    <property type="protein sequence ID" value="OHA46571.1"/>
    <property type="molecule type" value="Genomic_DNA"/>
</dbReference>
<comment type="caution">
    <text evidence="4">The sequence shown here is derived from an EMBL/GenBank/DDBJ whole genome shotgun (WGS) entry which is preliminary data.</text>
</comment>